<comment type="caution">
    <text evidence="1">The sequence shown here is derived from an EMBL/GenBank/DDBJ whole genome shotgun (WGS) entry which is preliminary data.</text>
</comment>
<reference evidence="1 2" key="1">
    <citation type="journal article" date="2022" name="bioRxiv">
        <title>An ancient truncated duplication of the anti-Mullerian hormone receptor type 2 gene is a potential conserved master sex determinant in the Pangasiidae catfish family.</title>
        <authorList>
            <person name="Wen M."/>
            <person name="Pan Q."/>
            <person name="Jouanno E."/>
            <person name="Montfort J."/>
            <person name="Zahm M."/>
            <person name="Cabau C."/>
            <person name="Klopp C."/>
            <person name="Iampietro C."/>
            <person name="Roques C."/>
            <person name="Bouchez O."/>
            <person name="Castinel A."/>
            <person name="Donnadieu C."/>
            <person name="Parrinello H."/>
            <person name="Poncet C."/>
            <person name="Belmonte E."/>
            <person name="Gautier V."/>
            <person name="Avarre J.-C."/>
            <person name="Dugue R."/>
            <person name="Gustiano R."/>
            <person name="Ha T.T.T."/>
            <person name="Campet M."/>
            <person name="Sriphairoj K."/>
            <person name="Ribolli J."/>
            <person name="de Almeida F.L."/>
            <person name="Desvignes T."/>
            <person name="Postlethwait J.H."/>
            <person name="Bucao C.F."/>
            <person name="Robinson-Rechavi M."/>
            <person name="Bobe J."/>
            <person name="Herpin A."/>
            <person name="Guiguen Y."/>
        </authorList>
    </citation>
    <scope>NUCLEOTIDE SEQUENCE [LARGE SCALE GENOMIC DNA]</scope>
    <source>
        <strain evidence="1">YG-Dec2019</strain>
    </source>
</reference>
<organism evidence="1 2">
    <name type="scientific">Pangasianodon gigas</name>
    <name type="common">Mekong giant catfish</name>
    <name type="synonym">Pangasius gigas</name>
    <dbReference type="NCBI Taxonomy" id="30993"/>
    <lineage>
        <taxon>Eukaryota</taxon>
        <taxon>Metazoa</taxon>
        <taxon>Chordata</taxon>
        <taxon>Craniata</taxon>
        <taxon>Vertebrata</taxon>
        <taxon>Euteleostomi</taxon>
        <taxon>Actinopterygii</taxon>
        <taxon>Neopterygii</taxon>
        <taxon>Teleostei</taxon>
        <taxon>Ostariophysi</taxon>
        <taxon>Siluriformes</taxon>
        <taxon>Pangasiidae</taxon>
        <taxon>Pangasianodon</taxon>
    </lineage>
</organism>
<keyword evidence="2" id="KW-1185">Reference proteome</keyword>
<evidence type="ECO:0000313" key="2">
    <source>
        <dbReference type="Proteomes" id="UP000829447"/>
    </source>
</evidence>
<sequence>MSVLLSNDRGWLLDACSFINGGFRRCYSVNKGHFRCYFKKQYFDILKPHIVSKCRSDSMISAVAHTASHADGDARMELKTRRKRKRKRSELNQGELDAEEYHKKVRLLVLEGTRSLLESGHHCGYLTEDLHTVPTKQMPVHECQLAALCDMAKQLLKTENSEAPHVQAVNGHADSDAHLDLFSCLTENPDDCAREKRKCKRSELNQGELDAEEYHKKVRLLVLEGTRSLLESGHHCGYLTEDLHTVPTKQMPVHECQLAALCDMAKQLLKMENSEAPHVQAVNGHADSDAHLDLFSCLTENPDDCAREVTLMGETYFLPPRSRFLLSDITCLQPLIRSGDKYDLIVLDPPWENKSVKRSSRYSFLPSSQLKKLPVPVLSAAGCVVVTWVTNRPRHLRFVKEELYPHWGVKLLAEWLWVKVTRKGEVVFPLDSPHKKPYEVLLLGRFCASSDSTTRSEVCEIPDQRLIISIPSALHSQKPALSAVLKPYIRPKAKCLEMFARSLQPDWTSWGNEVIKFQHHSYFTVESVECAHDTFTETTDADQQVDTRVMDKSACL</sequence>
<protein>
    <submittedName>
        <fullName evidence="1">Uncharacterized protein</fullName>
    </submittedName>
</protein>
<accession>A0ACC5WEX3</accession>
<proteinExistence type="predicted"/>
<dbReference type="Proteomes" id="UP000829447">
    <property type="component" value="Linkage Group LG4"/>
</dbReference>
<name>A0ACC5WEX3_PANGG</name>
<evidence type="ECO:0000313" key="1">
    <source>
        <dbReference type="EMBL" id="MCI4377602.1"/>
    </source>
</evidence>
<dbReference type="EMBL" id="CM040457">
    <property type="protein sequence ID" value="MCI4377602.1"/>
    <property type="molecule type" value="Genomic_DNA"/>
</dbReference>
<gene>
    <name evidence="1" type="ORF">PGIGA_G00205460</name>
</gene>